<evidence type="ECO:0000256" key="5">
    <source>
        <dbReference type="ARBA" id="ARBA00023163"/>
    </source>
</evidence>
<dbReference type="GO" id="GO:0030170">
    <property type="term" value="F:pyridoxal phosphate binding"/>
    <property type="evidence" value="ECO:0007669"/>
    <property type="project" value="InterPro"/>
</dbReference>
<gene>
    <name evidence="8" type="primary">gabR_1</name>
    <name evidence="8" type="ORF">PSEWESI4_01946</name>
</gene>
<keyword evidence="4" id="KW-0238">DNA-binding</keyword>
<evidence type="ECO:0000256" key="2">
    <source>
        <dbReference type="ARBA" id="ARBA00022898"/>
    </source>
</evidence>
<keyword evidence="2" id="KW-0663">Pyridoxal phosphate</keyword>
<proteinExistence type="inferred from homology"/>
<accession>A0A7U7EMF5</accession>
<dbReference type="SUPFAM" id="SSF53383">
    <property type="entry name" value="PLP-dependent transferases"/>
    <property type="match status" value="1"/>
</dbReference>
<dbReference type="InterPro" id="IPR004839">
    <property type="entry name" value="Aminotransferase_I/II_large"/>
</dbReference>
<dbReference type="InterPro" id="IPR051446">
    <property type="entry name" value="HTH_trans_reg/aminotransferase"/>
</dbReference>
<dbReference type="Proteomes" id="UP000583387">
    <property type="component" value="Unassembled WGS sequence"/>
</dbReference>
<comment type="similarity">
    <text evidence="1">In the C-terminal section; belongs to the class-I pyridoxal-phosphate-dependent aminotransferase family.</text>
</comment>
<dbReference type="CDD" id="cd07377">
    <property type="entry name" value="WHTH_GntR"/>
    <property type="match status" value="1"/>
</dbReference>
<dbReference type="InterPro" id="IPR036388">
    <property type="entry name" value="WH-like_DNA-bd_sf"/>
</dbReference>
<keyword evidence="9" id="KW-1185">Reference proteome</keyword>
<dbReference type="AlphaFoldDB" id="A0A7U7EMF5"/>
<feature type="compositionally biased region" description="Low complexity" evidence="6">
    <location>
        <begin position="86"/>
        <end position="96"/>
    </location>
</feature>
<feature type="domain" description="HTH gntR-type" evidence="7">
    <location>
        <begin position="14"/>
        <end position="82"/>
    </location>
</feature>
<evidence type="ECO:0000256" key="1">
    <source>
        <dbReference type="ARBA" id="ARBA00005384"/>
    </source>
</evidence>
<comment type="caution">
    <text evidence="8">The sequence shown here is derived from an EMBL/GenBank/DDBJ whole genome shotgun (WGS) entry which is preliminary data.</text>
</comment>
<evidence type="ECO:0000256" key="6">
    <source>
        <dbReference type="SAM" id="MobiDB-lite"/>
    </source>
</evidence>
<dbReference type="InterPro" id="IPR036390">
    <property type="entry name" value="WH_DNA-bd_sf"/>
</dbReference>
<protein>
    <submittedName>
        <fullName evidence="8">HTH-type transcriptional regulatory protein GabR</fullName>
    </submittedName>
</protein>
<keyword evidence="5" id="KW-0804">Transcription</keyword>
<dbReference type="InterPro" id="IPR000524">
    <property type="entry name" value="Tscrpt_reg_HTH_GntR"/>
</dbReference>
<dbReference type="GO" id="GO:0003677">
    <property type="term" value="F:DNA binding"/>
    <property type="evidence" value="ECO:0007669"/>
    <property type="project" value="UniProtKB-KW"/>
</dbReference>
<dbReference type="Pfam" id="PF00392">
    <property type="entry name" value="GntR"/>
    <property type="match status" value="1"/>
</dbReference>
<keyword evidence="3" id="KW-0805">Transcription regulation</keyword>
<dbReference type="EMBL" id="CAJFCI010000039">
    <property type="protein sequence ID" value="CAD5107672.1"/>
    <property type="molecule type" value="Genomic_DNA"/>
</dbReference>
<dbReference type="SMART" id="SM00345">
    <property type="entry name" value="HTH_GNTR"/>
    <property type="match status" value="1"/>
</dbReference>
<sequence>MRDIPLAPDRDQPTPVYLQLYQRFRDAIAEGRLRPGERVPAVRSLASELNLARGTVEAAYQLLIGEGYLLARGPAGTVVSPQLEHPPAASLPLPAAGERRTPDSHARQVPLPFQLGLPALDAFPRKLWSRLAARRLRRLDPAGLAYPEPCGHLPLRHSIARYLGISRGIACDAEQVFITAGYPGALELICRSLLREGDACWFEDPGYFRARHLLEGAGARLVPVPVDAAGLRVEHGLAQAPDARFAVVTPSHQSPLGVSLALPRRLALLDWANARDAWIIEDDYDSEYRYVGRPLPALKSLDRAGRVLYCGTFSKVLFPGLRLAYLVVPPSEVERFAATARVFDPGCSELLQATLADFLDQGHFARHLKKMRSLYAKRRGYLSAALEEVFGTRLRVELQAGGIHLLVRLDESEDDRALAERARAAGLAVSALSNWGLQASCGAGLLLGFTNVASAEQALHLARRLREALEE</sequence>
<dbReference type="PANTHER" id="PTHR46577">
    <property type="entry name" value="HTH-TYPE TRANSCRIPTIONAL REGULATORY PROTEIN GABR"/>
    <property type="match status" value="1"/>
</dbReference>
<dbReference type="Pfam" id="PF00155">
    <property type="entry name" value="Aminotran_1_2"/>
    <property type="match status" value="1"/>
</dbReference>
<dbReference type="GO" id="GO:0003700">
    <property type="term" value="F:DNA-binding transcription factor activity"/>
    <property type="evidence" value="ECO:0007669"/>
    <property type="project" value="InterPro"/>
</dbReference>
<dbReference type="Gene3D" id="1.10.10.10">
    <property type="entry name" value="Winged helix-like DNA-binding domain superfamily/Winged helix DNA-binding domain"/>
    <property type="match status" value="1"/>
</dbReference>
<dbReference type="Gene3D" id="3.40.640.10">
    <property type="entry name" value="Type I PLP-dependent aspartate aminotransferase-like (Major domain)"/>
    <property type="match status" value="1"/>
</dbReference>
<dbReference type="RefSeq" id="WP_187671012.1">
    <property type="nucleotide sequence ID" value="NZ_CAJFCI010000039.1"/>
</dbReference>
<dbReference type="InterPro" id="IPR015421">
    <property type="entry name" value="PyrdxlP-dep_Trfase_major"/>
</dbReference>
<evidence type="ECO:0000313" key="8">
    <source>
        <dbReference type="EMBL" id="CAD5107672.1"/>
    </source>
</evidence>
<dbReference type="PROSITE" id="PS50949">
    <property type="entry name" value="HTH_GNTR"/>
    <property type="match status" value="1"/>
</dbReference>
<name>A0A7U7EMF5_9GAMM</name>
<evidence type="ECO:0000256" key="4">
    <source>
        <dbReference type="ARBA" id="ARBA00023125"/>
    </source>
</evidence>
<dbReference type="InterPro" id="IPR015424">
    <property type="entry name" value="PyrdxlP-dep_Trfase"/>
</dbReference>
<evidence type="ECO:0000256" key="3">
    <source>
        <dbReference type="ARBA" id="ARBA00023015"/>
    </source>
</evidence>
<evidence type="ECO:0000259" key="7">
    <source>
        <dbReference type="PROSITE" id="PS50949"/>
    </source>
</evidence>
<organism evidence="8 9">
    <name type="scientific">Zestomonas carbonaria</name>
    <dbReference type="NCBI Taxonomy" id="2762745"/>
    <lineage>
        <taxon>Bacteria</taxon>
        <taxon>Pseudomonadati</taxon>
        <taxon>Pseudomonadota</taxon>
        <taxon>Gammaproteobacteria</taxon>
        <taxon>Pseudomonadales</taxon>
        <taxon>Pseudomonadaceae</taxon>
        <taxon>Zestomonas</taxon>
    </lineage>
</organism>
<feature type="region of interest" description="Disordered" evidence="6">
    <location>
        <begin position="81"/>
        <end position="104"/>
    </location>
</feature>
<dbReference type="PANTHER" id="PTHR46577:SF1">
    <property type="entry name" value="HTH-TYPE TRANSCRIPTIONAL REGULATORY PROTEIN GABR"/>
    <property type="match status" value="1"/>
</dbReference>
<evidence type="ECO:0000313" key="9">
    <source>
        <dbReference type="Proteomes" id="UP000583387"/>
    </source>
</evidence>
<reference evidence="8 9" key="1">
    <citation type="submission" date="2020-08" db="EMBL/GenBank/DDBJ databases">
        <authorList>
            <person name="Criscuolo A."/>
        </authorList>
    </citation>
    <scope>NUCLEOTIDE SEQUENCE [LARGE SCALE GENOMIC DNA]</scope>
    <source>
        <strain evidence="8">CIP111764</strain>
    </source>
</reference>
<dbReference type="SUPFAM" id="SSF46785">
    <property type="entry name" value="Winged helix' DNA-binding domain"/>
    <property type="match status" value="1"/>
</dbReference>
<dbReference type="CDD" id="cd00609">
    <property type="entry name" value="AAT_like"/>
    <property type="match status" value="1"/>
</dbReference>